<gene>
    <name evidence="2" type="ORF">G3I58_30615</name>
</gene>
<dbReference type="RefSeq" id="WP_164221461.1">
    <property type="nucleotide sequence ID" value="NZ_JAAGMS010000335.1"/>
</dbReference>
<evidence type="ECO:0000313" key="2">
    <source>
        <dbReference type="EMBL" id="NEC02289.1"/>
    </source>
</evidence>
<protein>
    <submittedName>
        <fullName evidence="2">Spore-associated protein A</fullName>
    </submittedName>
</protein>
<feature type="chain" id="PRO_5029621174" evidence="1">
    <location>
        <begin position="31"/>
        <end position="168"/>
    </location>
</feature>
<keyword evidence="1" id="KW-0732">Signal</keyword>
<reference evidence="2 3" key="1">
    <citation type="submission" date="2020-01" db="EMBL/GenBank/DDBJ databases">
        <title>Insect and environment-associated Actinomycetes.</title>
        <authorList>
            <person name="Currrie C."/>
            <person name="Chevrette M."/>
            <person name="Carlson C."/>
            <person name="Stubbendieck R."/>
            <person name="Wendt-Pienkowski E."/>
        </authorList>
    </citation>
    <scope>NUCLEOTIDE SEQUENCE [LARGE SCALE GENOMIC DNA]</scope>
    <source>
        <strain evidence="2 3">SID7903</strain>
    </source>
</reference>
<proteinExistence type="predicted"/>
<comment type="caution">
    <text evidence="2">The sequence shown here is derived from an EMBL/GenBank/DDBJ whole genome shotgun (WGS) entry which is preliminary data.</text>
</comment>
<dbReference type="EMBL" id="JAAGMS010000335">
    <property type="protein sequence ID" value="NEC02289.1"/>
    <property type="molecule type" value="Genomic_DNA"/>
</dbReference>
<name>A0A7K3RJF0_STRAQ</name>
<evidence type="ECO:0000313" key="3">
    <source>
        <dbReference type="Proteomes" id="UP000470951"/>
    </source>
</evidence>
<organism evidence="2 3">
    <name type="scientific">Streptomyces anulatus</name>
    <name type="common">Streptomyces chrysomallus</name>
    <dbReference type="NCBI Taxonomy" id="1892"/>
    <lineage>
        <taxon>Bacteria</taxon>
        <taxon>Bacillati</taxon>
        <taxon>Actinomycetota</taxon>
        <taxon>Actinomycetes</taxon>
        <taxon>Kitasatosporales</taxon>
        <taxon>Streptomycetaceae</taxon>
        <taxon>Streptomyces</taxon>
    </lineage>
</organism>
<dbReference type="AlphaFoldDB" id="A0A7K3RJF0"/>
<sequence>MTIIRRASAIGAAVTATACAAIALAPAAAAAEPMTQRAAAAPKAAAPKATAAKAAAATYNGACGGGYSVVNSAQIGTKGTVFLTYNSATGKNCVVTVRTTPGKAVHMTASLGFASPTTTVTDTGYYTTYAGPVYLDARGLCVTWRGEISGEVAGKNGTNCGSLAANRH</sequence>
<evidence type="ECO:0000256" key="1">
    <source>
        <dbReference type="SAM" id="SignalP"/>
    </source>
</evidence>
<dbReference type="Proteomes" id="UP000470951">
    <property type="component" value="Unassembled WGS sequence"/>
</dbReference>
<feature type="signal peptide" evidence="1">
    <location>
        <begin position="1"/>
        <end position="30"/>
    </location>
</feature>
<accession>A0A7K3RJF0</accession>
<dbReference type="PROSITE" id="PS51257">
    <property type="entry name" value="PROKAR_LIPOPROTEIN"/>
    <property type="match status" value="1"/>
</dbReference>